<dbReference type="InterPro" id="IPR016040">
    <property type="entry name" value="NAD(P)-bd_dom"/>
</dbReference>
<evidence type="ECO:0000313" key="2">
    <source>
        <dbReference type="EMBL" id="QNM86498.1"/>
    </source>
</evidence>
<dbReference type="Gene3D" id="3.40.50.720">
    <property type="entry name" value="NAD(P)-binding Rossmann-like Domain"/>
    <property type="match status" value="1"/>
</dbReference>
<name>A0A7G9LCZ9_9FLAO</name>
<accession>A0A7G9LCZ9</accession>
<organism evidence="2 3">
    <name type="scientific">Polaribacter pectinis</name>
    <dbReference type="NCBI Taxonomy" id="2738844"/>
    <lineage>
        <taxon>Bacteria</taxon>
        <taxon>Pseudomonadati</taxon>
        <taxon>Bacteroidota</taxon>
        <taxon>Flavobacteriia</taxon>
        <taxon>Flavobacteriales</taxon>
        <taxon>Flavobacteriaceae</taxon>
    </lineage>
</organism>
<protein>
    <submittedName>
        <fullName evidence="2">NAD(P)H-binding protein</fullName>
    </submittedName>
</protein>
<dbReference type="Proteomes" id="UP000515808">
    <property type="component" value="Chromosome"/>
</dbReference>
<dbReference type="InterPro" id="IPR036291">
    <property type="entry name" value="NAD(P)-bd_dom_sf"/>
</dbReference>
<dbReference type="RefSeq" id="WP_187483377.1">
    <property type="nucleotide sequence ID" value="NZ_CP060695.1"/>
</dbReference>
<evidence type="ECO:0000313" key="3">
    <source>
        <dbReference type="Proteomes" id="UP000515808"/>
    </source>
</evidence>
<proteinExistence type="predicted"/>
<dbReference type="KEGG" id="ppec:H9W90_05085"/>
<feature type="domain" description="NAD(P)-binding" evidence="1">
    <location>
        <begin position="9"/>
        <end position="149"/>
    </location>
</feature>
<gene>
    <name evidence="2" type="ORF">H9W90_05085</name>
</gene>
<dbReference type="PANTHER" id="PTHR14097">
    <property type="entry name" value="OXIDOREDUCTASE HTATIP2"/>
    <property type="match status" value="1"/>
</dbReference>
<dbReference type="Pfam" id="PF13460">
    <property type="entry name" value="NAD_binding_10"/>
    <property type="match status" value="1"/>
</dbReference>
<dbReference type="EMBL" id="CP060695">
    <property type="protein sequence ID" value="QNM86498.1"/>
    <property type="molecule type" value="Genomic_DNA"/>
</dbReference>
<dbReference type="AlphaFoldDB" id="A0A7G9LCZ9"/>
<evidence type="ECO:0000259" key="1">
    <source>
        <dbReference type="Pfam" id="PF13460"/>
    </source>
</evidence>
<dbReference type="PANTHER" id="PTHR14097:SF7">
    <property type="entry name" value="OXIDOREDUCTASE HTATIP2"/>
    <property type="match status" value="1"/>
</dbReference>
<dbReference type="SUPFAM" id="SSF51735">
    <property type="entry name" value="NAD(P)-binding Rossmann-fold domains"/>
    <property type="match status" value="1"/>
</dbReference>
<sequence>MGKTAIVLGATGLTGGILLEKLLADKNYSTIKLFSRSSVKVKSEKIEEFIVDLLQLEKSAKDFTADEVYCCIGTTASKTKDKEKYKKIDYGIPVTAAKLSKKNGIETFVVMSSMGANSNSSVFYNKTKGEMERDVLKQNIKHTFILRPSLIGGNRDESRVGEKIGKIFMTIFNPLFIGPLKKYKMIHPEIIANCMKILANNPKNESIISSDKILLIANSK</sequence>
<keyword evidence="3" id="KW-1185">Reference proteome</keyword>
<reference evidence="2 3" key="1">
    <citation type="submission" date="2020-08" db="EMBL/GenBank/DDBJ databases">
        <title>Polaribacter sp. L12M9 isolated from gut of the Korean scallop.</title>
        <authorList>
            <person name="Jeong Y.S."/>
        </authorList>
    </citation>
    <scope>NUCLEOTIDE SEQUENCE [LARGE SCALE GENOMIC DNA]</scope>
    <source>
        <strain evidence="2 3">L12M9</strain>
    </source>
</reference>